<evidence type="ECO:0000256" key="2">
    <source>
        <dbReference type="ARBA" id="ARBA00023125"/>
    </source>
</evidence>
<gene>
    <name evidence="5" type="ORF">SAMN05444417_0221</name>
</gene>
<dbReference type="InterPro" id="IPR000792">
    <property type="entry name" value="Tscrpt_reg_LuxR_C"/>
</dbReference>
<evidence type="ECO:0000259" key="4">
    <source>
        <dbReference type="PROSITE" id="PS50043"/>
    </source>
</evidence>
<keyword evidence="1" id="KW-0805">Transcription regulation</keyword>
<accession>A0A1M6A4P8</accession>
<feature type="domain" description="HTH luxR-type" evidence="4">
    <location>
        <begin position="179"/>
        <end position="244"/>
    </location>
</feature>
<keyword evidence="2" id="KW-0238">DNA-binding</keyword>
<keyword evidence="6" id="KW-1185">Reference proteome</keyword>
<dbReference type="PROSITE" id="PS50043">
    <property type="entry name" value="HTH_LUXR_2"/>
    <property type="match status" value="1"/>
</dbReference>
<dbReference type="GO" id="GO:0006355">
    <property type="term" value="P:regulation of DNA-templated transcription"/>
    <property type="evidence" value="ECO:0007669"/>
    <property type="project" value="InterPro"/>
</dbReference>
<dbReference type="PANTHER" id="PTHR44688:SF16">
    <property type="entry name" value="DNA-BINDING TRANSCRIPTIONAL ACTIVATOR DEVR_DOSR"/>
    <property type="match status" value="1"/>
</dbReference>
<dbReference type="Gene3D" id="1.10.10.10">
    <property type="entry name" value="Winged helix-like DNA-binding domain superfamily/Winged helix DNA-binding domain"/>
    <property type="match status" value="1"/>
</dbReference>
<dbReference type="OrthoDB" id="3679796at2"/>
<dbReference type="InterPro" id="IPR036693">
    <property type="entry name" value="TF_LuxR_autoind-bd_dom_sf"/>
</dbReference>
<dbReference type="SUPFAM" id="SSF75516">
    <property type="entry name" value="Pheromone-binding domain of LuxR-like quorum-sensing transcription factors"/>
    <property type="match status" value="1"/>
</dbReference>
<evidence type="ECO:0000313" key="6">
    <source>
        <dbReference type="Proteomes" id="UP000184292"/>
    </source>
</evidence>
<dbReference type="PANTHER" id="PTHR44688">
    <property type="entry name" value="DNA-BINDING TRANSCRIPTIONAL ACTIVATOR DEVR_DOSR"/>
    <property type="match status" value="1"/>
</dbReference>
<name>A0A1M6A4P8_9RHOB</name>
<evidence type="ECO:0000256" key="3">
    <source>
        <dbReference type="ARBA" id="ARBA00023163"/>
    </source>
</evidence>
<dbReference type="EMBL" id="FQYO01000001">
    <property type="protein sequence ID" value="SHI31417.1"/>
    <property type="molecule type" value="Genomic_DNA"/>
</dbReference>
<dbReference type="RefSeq" id="WP_073325776.1">
    <property type="nucleotide sequence ID" value="NZ_FQYO01000001.1"/>
</dbReference>
<dbReference type="InterPro" id="IPR005143">
    <property type="entry name" value="TF_LuxR_autoind-bd_dom"/>
</dbReference>
<dbReference type="GO" id="GO:0003677">
    <property type="term" value="F:DNA binding"/>
    <property type="evidence" value="ECO:0007669"/>
    <property type="project" value="UniProtKB-KW"/>
</dbReference>
<organism evidence="5 6">
    <name type="scientific">Wenxinia saemankumensis</name>
    <dbReference type="NCBI Taxonomy" id="1447782"/>
    <lineage>
        <taxon>Bacteria</taxon>
        <taxon>Pseudomonadati</taxon>
        <taxon>Pseudomonadota</taxon>
        <taxon>Alphaproteobacteria</taxon>
        <taxon>Rhodobacterales</taxon>
        <taxon>Roseobacteraceae</taxon>
        <taxon>Wenxinia</taxon>
    </lineage>
</organism>
<dbReference type="Proteomes" id="UP000184292">
    <property type="component" value="Unassembled WGS sequence"/>
</dbReference>
<dbReference type="Pfam" id="PF00196">
    <property type="entry name" value="GerE"/>
    <property type="match status" value="1"/>
</dbReference>
<evidence type="ECO:0000313" key="5">
    <source>
        <dbReference type="EMBL" id="SHI31417.1"/>
    </source>
</evidence>
<dbReference type="AlphaFoldDB" id="A0A1M6A4P8"/>
<sequence length="251" mass="28080">MPDLLSRLERITNATSDSELWDAYCARLARLGFDRLIYGLTRYRSDRGLGNARDWVLLTNHSDAYVRGYIGEGLVRDSPMLRWALENDGAQSWTWLADPARRVELSEGERRVIAFNQVHEVTAGYTISFRSISPRAKGAMALTAAPGLSQDEVDAIWQAHGREIVALSNVLHLKLASLPQSWARRLTPRQVEVLQWVGDGKTTADIALLLGVTPATVEKHLRLAREAMEVETTAQAVLKAAFYNRLFPVPE</sequence>
<protein>
    <submittedName>
        <fullName evidence="5">LuxR family transcriptional regulator</fullName>
    </submittedName>
</protein>
<dbReference type="SUPFAM" id="SSF46894">
    <property type="entry name" value="C-terminal effector domain of the bipartite response regulators"/>
    <property type="match status" value="1"/>
</dbReference>
<dbReference type="InterPro" id="IPR036388">
    <property type="entry name" value="WH-like_DNA-bd_sf"/>
</dbReference>
<dbReference type="CDD" id="cd06170">
    <property type="entry name" value="LuxR_C_like"/>
    <property type="match status" value="1"/>
</dbReference>
<keyword evidence="3" id="KW-0804">Transcription</keyword>
<dbReference type="Gene3D" id="3.30.450.80">
    <property type="entry name" value="Transcription factor LuxR-like, autoinducer-binding domain"/>
    <property type="match status" value="1"/>
</dbReference>
<proteinExistence type="predicted"/>
<dbReference type="PRINTS" id="PR00038">
    <property type="entry name" value="HTHLUXR"/>
</dbReference>
<dbReference type="Pfam" id="PF03472">
    <property type="entry name" value="Autoind_bind"/>
    <property type="match status" value="1"/>
</dbReference>
<evidence type="ECO:0000256" key="1">
    <source>
        <dbReference type="ARBA" id="ARBA00023015"/>
    </source>
</evidence>
<dbReference type="STRING" id="1447782.SAMN05444417_0221"/>
<reference evidence="5 6" key="1">
    <citation type="submission" date="2016-11" db="EMBL/GenBank/DDBJ databases">
        <authorList>
            <person name="Jaros S."/>
            <person name="Januszkiewicz K."/>
            <person name="Wedrychowicz H."/>
        </authorList>
    </citation>
    <scope>NUCLEOTIDE SEQUENCE [LARGE SCALE GENOMIC DNA]</scope>
    <source>
        <strain evidence="5 6">DSM 100565</strain>
    </source>
</reference>
<dbReference type="SMART" id="SM00421">
    <property type="entry name" value="HTH_LUXR"/>
    <property type="match status" value="1"/>
</dbReference>
<dbReference type="InterPro" id="IPR016032">
    <property type="entry name" value="Sig_transdc_resp-reg_C-effctor"/>
</dbReference>